<dbReference type="PANTHER" id="PTHR10795">
    <property type="entry name" value="PROPROTEIN CONVERTASE SUBTILISIN/KEXIN"/>
    <property type="match status" value="1"/>
</dbReference>
<feature type="active site" description="Charge relay system" evidence="8 9">
    <location>
        <position position="143"/>
    </location>
</feature>
<protein>
    <submittedName>
        <fullName evidence="14">Uncharacterized protein</fullName>
    </submittedName>
</protein>
<evidence type="ECO:0000256" key="10">
    <source>
        <dbReference type="SAM" id="SignalP"/>
    </source>
</evidence>
<dbReference type="Pfam" id="PF05922">
    <property type="entry name" value="Inhibitor_I9"/>
    <property type="match status" value="1"/>
</dbReference>
<organism evidence="14 15">
    <name type="scientific">Malus domestica</name>
    <name type="common">Apple</name>
    <name type="synonym">Pyrus malus</name>
    <dbReference type="NCBI Taxonomy" id="3750"/>
    <lineage>
        <taxon>Eukaryota</taxon>
        <taxon>Viridiplantae</taxon>
        <taxon>Streptophyta</taxon>
        <taxon>Embryophyta</taxon>
        <taxon>Tracheophyta</taxon>
        <taxon>Spermatophyta</taxon>
        <taxon>Magnoliopsida</taxon>
        <taxon>eudicotyledons</taxon>
        <taxon>Gunneridae</taxon>
        <taxon>Pentapetalae</taxon>
        <taxon>rosids</taxon>
        <taxon>fabids</taxon>
        <taxon>Rosales</taxon>
        <taxon>Rosaceae</taxon>
        <taxon>Amygdaloideae</taxon>
        <taxon>Maleae</taxon>
        <taxon>Malus</taxon>
    </lineage>
</organism>
<dbReference type="Pfam" id="PF17766">
    <property type="entry name" value="fn3_6"/>
    <property type="match status" value="1"/>
</dbReference>
<dbReference type="STRING" id="3750.A0A498KEY4"/>
<evidence type="ECO:0000256" key="8">
    <source>
        <dbReference type="PIRSR" id="PIRSR615500-1"/>
    </source>
</evidence>
<evidence type="ECO:0000313" key="14">
    <source>
        <dbReference type="EMBL" id="RXI04305.1"/>
    </source>
</evidence>
<keyword evidence="6 9" id="KW-0378">Hydrolase</keyword>
<accession>A0A498KEY4</accession>
<evidence type="ECO:0000256" key="7">
    <source>
        <dbReference type="ARBA" id="ARBA00022825"/>
    </source>
</evidence>
<feature type="signal peptide" evidence="10">
    <location>
        <begin position="1"/>
        <end position="26"/>
    </location>
</feature>
<gene>
    <name evidence="14" type="ORF">DVH24_038579</name>
</gene>
<comment type="subcellular location">
    <subcellularLocation>
        <location evidence="1">Secreted</location>
    </subcellularLocation>
</comment>
<sequence length="709" mass="76260">MTKKGAVAFYSVFSIFILSMNLLCKATDEDRKVYIVYMGSLPDGDPAYSPLAHHLSILHSVVQDGSPENLLVRSYKRSFNGFAARLTHQESEKIANMKEVVSVFPSRMFQRQTTRSWDFMGLTEIANRNSSQLQSDVIVALFDSGVWPESESFKDEGLGLAPKHWKGVCDGGKNFTCNNKLIGARYYTSESARDDIGHGTHTSSTVAGSAVKDVTFYGLANGTARGGVPASRLVAYKVCDPCRDHNILAAYDDAIADGVNIISISLSSDWLTLIHQDVVAIGAFHAMKKGILVSQAGGNLGPSIASVTSVAPWILTVAASNIDRLFVDKVVIGNGKTVAGDDWINMFTLNGTSFPLIYGKDAATKNCTEDDARQCKEGCLVDDLVKGKIVVCDNVTGVIGAKTAGALGSILFNPFEVNIAVIPTLASAPLKKEEDPQGNILKSEATKDPAAPTVLFFSSRGPNGILPDLVKCPNVFQPDISAPGYEILAAFPPVLPITDFPGDKRHAKYNLASGTSMACPHAAGVAAYVKAFHPDWSAAAIKSSIMTTAWPMNDTGNDISNGAFAYGSGHINPVNAINPGLVYDASEEDYIKLLCTIYDEGTVRKISGDNSTCPTAKGFVKDHNYPSMGAQVELLKPFSINFHRRVKNVGLANSTYEAKILSDSKVDIKVVPEVLSFDSLNEEKDFDVTIVGSGVRNQSQHELIVQGHR</sequence>
<dbReference type="SUPFAM" id="SSF52743">
    <property type="entry name" value="Subtilisin-like"/>
    <property type="match status" value="1"/>
</dbReference>
<dbReference type="PROSITE" id="PS00138">
    <property type="entry name" value="SUBTILASE_SER"/>
    <property type="match status" value="1"/>
</dbReference>
<dbReference type="InterPro" id="IPR041469">
    <property type="entry name" value="Subtilisin-like_FN3"/>
</dbReference>
<comment type="caution">
    <text evidence="14">The sequence shown here is derived from an EMBL/GenBank/DDBJ whole genome shotgun (WGS) entry which is preliminary data.</text>
</comment>
<evidence type="ECO:0000259" key="11">
    <source>
        <dbReference type="Pfam" id="PF00082"/>
    </source>
</evidence>
<dbReference type="GO" id="GO:0006508">
    <property type="term" value="P:proteolysis"/>
    <property type="evidence" value="ECO:0007669"/>
    <property type="project" value="UniProtKB-KW"/>
</dbReference>
<evidence type="ECO:0000256" key="4">
    <source>
        <dbReference type="ARBA" id="ARBA00022670"/>
    </source>
</evidence>
<comment type="similarity">
    <text evidence="2 9">Belongs to the peptidase S8 family.</text>
</comment>
<dbReference type="InterPro" id="IPR045051">
    <property type="entry name" value="SBT"/>
</dbReference>
<evidence type="ECO:0000259" key="12">
    <source>
        <dbReference type="Pfam" id="PF05922"/>
    </source>
</evidence>
<feature type="active site" description="Charge relay system" evidence="8 9">
    <location>
        <position position="198"/>
    </location>
</feature>
<evidence type="ECO:0000256" key="6">
    <source>
        <dbReference type="ARBA" id="ARBA00022801"/>
    </source>
</evidence>
<dbReference type="CDD" id="cd02120">
    <property type="entry name" value="PA_subtilisin_like"/>
    <property type="match status" value="1"/>
</dbReference>
<dbReference type="PRINTS" id="PR00723">
    <property type="entry name" value="SUBTILISIN"/>
</dbReference>
<dbReference type="InterPro" id="IPR023828">
    <property type="entry name" value="Peptidase_S8_Ser-AS"/>
</dbReference>
<dbReference type="Gene3D" id="3.30.70.80">
    <property type="entry name" value="Peptidase S8 propeptide/proteinase inhibitor I9"/>
    <property type="match status" value="1"/>
</dbReference>
<dbReference type="InterPro" id="IPR000209">
    <property type="entry name" value="Peptidase_S8/S53_dom"/>
</dbReference>
<dbReference type="InterPro" id="IPR037045">
    <property type="entry name" value="S8pro/Inhibitor_I9_sf"/>
</dbReference>
<evidence type="ECO:0000256" key="5">
    <source>
        <dbReference type="ARBA" id="ARBA00022729"/>
    </source>
</evidence>
<dbReference type="EMBL" id="RDQH01000329">
    <property type="protein sequence ID" value="RXI04305.1"/>
    <property type="molecule type" value="Genomic_DNA"/>
</dbReference>
<dbReference type="AlphaFoldDB" id="A0A498KEY4"/>
<feature type="domain" description="Inhibitor I9" evidence="12">
    <location>
        <begin position="33"/>
        <end position="110"/>
    </location>
</feature>
<keyword evidence="15" id="KW-1185">Reference proteome</keyword>
<dbReference type="Gene3D" id="2.60.40.2310">
    <property type="match status" value="1"/>
</dbReference>
<feature type="chain" id="PRO_5019804973" evidence="10">
    <location>
        <begin position="27"/>
        <end position="709"/>
    </location>
</feature>
<dbReference type="PROSITE" id="PS51892">
    <property type="entry name" value="SUBTILASE"/>
    <property type="match status" value="1"/>
</dbReference>
<dbReference type="InterPro" id="IPR015500">
    <property type="entry name" value="Peptidase_S8_subtilisin-rel"/>
</dbReference>
<feature type="active site" description="Charge relay system" evidence="8 9">
    <location>
        <position position="516"/>
    </location>
</feature>
<reference evidence="14 15" key="1">
    <citation type="submission" date="2018-10" db="EMBL/GenBank/DDBJ databases">
        <title>A high-quality apple genome assembly.</title>
        <authorList>
            <person name="Hu J."/>
        </authorList>
    </citation>
    <scope>NUCLEOTIDE SEQUENCE [LARGE SCALE GENOMIC DNA]</scope>
    <source>
        <strain evidence="15">cv. HFTH1</strain>
        <tissue evidence="14">Young leaf</tissue>
    </source>
</reference>
<evidence type="ECO:0000256" key="9">
    <source>
        <dbReference type="PROSITE-ProRule" id="PRU01240"/>
    </source>
</evidence>
<keyword evidence="3" id="KW-0964">Secreted</keyword>
<keyword evidence="4 9" id="KW-0645">Protease</keyword>
<dbReference type="GO" id="GO:0005576">
    <property type="term" value="C:extracellular region"/>
    <property type="evidence" value="ECO:0007669"/>
    <property type="project" value="UniProtKB-SubCell"/>
</dbReference>
<dbReference type="Gene3D" id="3.40.50.200">
    <property type="entry name" value="Peptidase S8/S53 domain"/>
    <property type="match status" value="1"/>
</dbReference>
<feature type="domain" description="Peptidase S8/S53" evidence="11">
    <location>
        <begin position="135"/>
        <end position="567"/>
    </location>
</feature>
<evidence type="ECO:0000256" key="1">
    <source>
        <dbReference type="ARBA" id="ARBA00004613"/>
    </source>
</evidence>
<dbReference type="InterPro" id="IPR036852">
    <property type="entry name" value="Peptidase_S8/S53_dom_sf"/>
</dbReference>
<dbReference type="GO" id="GO:0004252">
    <property type="term" value="F:serine-type endopeptidase activity"/>
    <property type="evidence" value="ECO:0007669"/>
    <property type="project" value="UniProtKB-UniRule"/>
</dbReference>
<proteinExistence type="inferred from homology"/>
<name>A0A498KEY4_MALDO</name>
<keyword evidence="5 10" id="KW-0732">Signal</keyword>
<feature type="domain" description="Subtilisin-like protease fibronectin type-III" evidence="13">
    <location>
        <begin position="622"/>
        <end position="696"/>
    </location>
</feature>
<dbReference type="CDD" id="cd04852">
    <property type="entry name" value="Peptidases_S8_3"/>
    <property type="match status" value="1"/>
</dbReference>
<dbReference type="InterPro" id="IPR034197">
    <property type="entry name" value="Peptidases_S8_3"/>
</dbReference>
<keyword evidence="7 9" id="KW-0720">Serine protease</keyword>
<evidence type="ECO:0000313" key="15">
    <source>
        <dbReference type="Proteomes" id="UP000290289"/>
    </source>
</evidence>
<evidence type="ECO:0000256" key="2">
    <source>
        <dbReference type="ARBA" id="ARBA00011073"/>
    </source>
</evidence>
<dbReference type="InterPro" id="IPR010259">
    <property type="entry name" value="S8pro/Inhibitor_I9"/>
</dbReference>
<evidence type="ECO:0000256" key="3">
    <source>
        <dbReference type="ARBA" id="ARBA00022525"/>
    </source>
</evidence>
<dbReference type="Proteomes" id="UP000290289">
    <property type="component" value="Chromosome 3"/>
</dbReference>
<dbReference type="FunFam" id="3.30.70.80:FF:000002">
    <property type="entry name" value="Subtilisin-like protease SBT5.3"/>
    <property type="match status" value="1"/>
</dbReference>
<evidence type="ECO:0000259" key="13">
    <source>
        <dbReference type="Pfam" id="PF17766"/>
    </source>
</evidence>
<dbReference type="Pfam" id="PF00082">
    <property type="entry name" value="Peptidase_S8"/>
    <property type="match status" value="1"/>
</dbReference>
<dbReference type="Gene3D" id="3.50.30.30">
    <property type="match status" value="1"/>
</dbReference>